<name>A0AAF0ZZ63_SOLVR</name>
<sequence>MWYQIPKSNSLESERQEVSRKHFTLYWKSFLPKLS</sequence>
<reference evidence="1" key="1">
    <citation type="submission" date="2023-08" db="EMBL/GenBank/DDBJ databases">
        <title>A de novo genome assembly of Solanum verrucosum Schlechtendal, a Mexican diploid species geographically isolated from the other diploid A-genome species in potato relatives.</title>
        <authorList>
            <person name="Hosaka K."/>
        </authorList>
    </citation>
    <scope>NUCLEOTIDE SEQUENCE</scope>
    <source>
        <tissue evidence="1">Young leaves</tissue>
    </source>
</reference>
<dbReference type="AlphaFoldDB" id="A0AAF0ZZ63"/>
<organism evidence="1 2">
    <name type="scientific">Solanum verrucosum</name>
    <dbReference type="NCBI Taxonomy" id="315347"/>
    <lineage>
        <taxon>Eukaryota</taxon>
        <taxon>Viridiplantae</taxon>
        <taxon>Streptophyta</taxon>
        <taxon>Embryophyta</taxon>
        <taxon>Tracheophyta</taxon>
        <taxon>Spermatophyta</taxon>
        <taxon>Magnoliopsida</taxon>
        <taxon>eudicotyledons</taxon>
        <taxon>Gunneridae</taxon>
        <taxon>Pentapetalae</taxon>
        <taxon>asterids</taxon>
        <taxon>lamiids</taxon>
        <taxon>Solanales</taxon>
        <taxon>Solanaceae</taxon>
        <taxon>Solanoideae</taxon>
        <taxon>Solaneae</taxon>
        <taxon>Solanum</taxon>
    </lineage>
</organism>
<gene>
    <name evidence="1" type="ORF">MTR67_047584</name>
</gene>
<dbReference type="Proteomes" id="UP001234989">
    <property type="component" value="Chromosome 11"/>
</dbReference>
<evidence type="ECO:0000313" key="2">
    <source>
        <dbReference type="Proteomes" id="UP001234989"/>
    </source>
</evidence>
<dbReference type="EMBL" id="CP133622">
    <property type="protein sequence ID" value="WMV54199.1"/>
    <property type="molecule type" value="Genomic_DNA"/>
</dbReference>
<protein>
    <submittedName>
        <fullName evidence="1">Uncharacterized protein</fullName>
    </submittedName>
</protein>
<evidence type="ECO:0000313" key="1">
    <source>
        <dbReference type="EMBL" id="WMV54199.1"/>
    </source>
</evidence>
<accession>A0AAF0ZZ63</accession>
<proteinExistence type="predicted"/>
<keyword evidence="2" id="KW-1185">Reference proteome</keyword>